<evidence type="ECO:0000256" key="2">
    <source>
        <dbReference type="ARBA" id="ARBA00022553"/>
    </source>
</evidence>
<dbReference type="RefSeq" id="WP_204665204.1">
    <property type="nucleotide sequence ID" value="NZ_JAFBDT010000030.1"/>
</dbReference>
<evidence type="ECO:0000256" key="8">
    <source>
        <dbReference type="PROSITE-ProRule" id="PRU00169"/>
    </source>
</evidence>
<dbReference type="PANTHER" id="PTHR48111:SF40">
    <property type="entry name" value="PHOSPHATE REGULON TRANSCRIPTIONAL REGULATORY PROTEIN PHOB"/>
    <property type="match status" value="1"/>
</dbReference>
<evidence type="ECO:0000256" key="3">
    <source>
        <dbReference type="ARBA" id="ARBA00023012"/>
    </source>
</evidence>
<dbReference type="Gene3D" id="3.40.50.2300">
    <property type="match status" value="1"/>
</dbReference>
<evidence type="ECO:0000256" key="7">
    <source>
        <dbReference type="ARBA" id="ARBA00024867"/>
    </source>
</evidence>
<keyword evidence="2 8" id="KW-0597">Phosphoprotein</keyword>
<evidence type="ECO:0000256" key="5">
    <source>
        <dbReference type="ARBA" id="ARBA00023125"/>
    </source>
</evidence>
<dbReference type="EMBL" id="JAFBDT010000030">
    <property type="protein sequence ID" value="MBM7562778.1"/>
    <property type="molecule type" value="Genomic_DNA"/>
</dbReference>
<dbReference type="InterPro" id="IPR036388">
    <property type="entry name" value="WH-like_DNA-bd_sf"/>
</dbReference>
<dbReference type="SUPFAM" id="SSF52172">
    <property type="entry name" value="CheY-like"/>
    <property type="match status" value="1"/>
</dbReference>
<dbReference type="SMART" id="SM00862">
    <property type="entry name" value="Trans_reg_C"/>
    <property type="match status" value="1"/>
</dbReference>
<evidence type="ECO:0000256" key="1">
    <source>
        <dbReference type="ARBA" id="ARBA00018672"/>
    </source>
</evidence>
<comment type="caution">
    <text evidence="12">The sequence shown here is derived from an EMBL/GenBank/DDBJ whole genome shotgun (WGS) entry which is preliminary data.</text>
</comment>
<keyword evidence="5 9" id="KW-0238">DNA-binding</keyword>
<dbReference type="Proteomes" id="UP000767854">
    <property type="component" value="Unassembled WGS sequence"/>
</dbReference>
<organism evidence="12 13">
    <name type="scientific">Fusibacter tunisiensis</name>
    <dbReference type="NCBI Taxonomy" id="1008308"/>
    <lineage>
        <taxon>Bacteria</taxon>
        <taxon>Bacillati</taxon>
        <taxon>Bacillota</taxon>
        <taxon>Clostridia</taxon>
        <taxon>Eubacteriales</taxon>
        <taxon>Eubacteriales Family XII. Incertae Sedis</taxon>
        <taxon>Fusibacter</taxon>
    </lineage>
</organism>
<keyword evidence="4" id="KW-0805">Transcription regulation</keyword>
<feature type="domain" description="OmpR/PhoB-type" evidence="11">
    <location>
        <begin position="126"/>
        <end position="225"/>
    </location>
</feature>
<dbReference type="CDD" id="cd00383">
    <property type="entry name" value="trans_reg_C"/>
    <property type="match status" value="1"/>
</dbReference>
<dbReference type="SMART" id="SM00448">
    <property type="entry name" value="REC"/>
    <property type="match status" value="1"/>
</dbReference>
<dbReference type="PANTHER" id="PTHR48111">
    <property type="entry name" value="REGULATOR OF RPOS"/>
    <property type="match status" value="1"/>
</dbReference>
<evidence type="ECO:0000256" key="4">
    <source>
        <dbReference type="ARBA" id="ARBA00023015"/>
    </source>
</evidence>
<dbReference type="PROSITE" id="PS50110">
    <property type="entry name" value="RESPONSE_REGULATORY"/>
    <property type="match status" value="1"/>
</dbReference>
<evidence type="ECO:0000259" key="11">
    <source>
        <dbReference type="PROSITE" id="PS51755"/>
    </source>
</evidence>
<comment type="function">
    <text evidence="7">May play the central regulatory role in sporulation. It may be an element of the effector pathway responsible for the activation of sporulation genes in response to nutritional stress. Spo0A may act in concert with spo0H (a sigma factor) to control the expression of some genes that are critical to the sporulation process.</text>
</comment>
<feature type="DNA-binding region" description="OmpR/PhoB-type" evidence="9">
    <location>
        <begin position="126"/>
        <end position="225"/>
    </location>
</feature>
<dbReference type="Pfam" id="PF00486">
    <property type="entry name" value="Trans_reg_C"/>
    <property type="match status" value="1"/>
</dbReference>
<keyword evidence="3" id="KW-0902">Two-component regulatory system</keyword>
<dbReference type="Gene3D" id="6.10.250.690">
    <property type="match status" value="1"/>
</dbReference>
<keyword evidence="6" id="KW-0804">Transcription</keyword>
<name>A0ABS2MTN9_9FIRM</name>
<evidence type="ECO:0000313" key="12">
    <source>
        <dbReference type="EMBL" id="MBM7562778.1"/>
    </source>
</evidence>
<evidence type="ECO:0000256" key="9">
    <source>
        <dbReference type="PROSITE-ProRule" id="PRU01091"/>
    </source>
</evidence>
<dbReference type="InterPro" id="IPR001789">
    <property type="entry name" value="Sig_transdc_resp-reg_receiver"/>
</dbReference>
<dbReference type="InterPro" id="IPR001867">
    <property type="entry name" value="OmpR/PhoB-type_DNA-bd"/>
</dbReference>
<gene>
    <name evidence="12" type="ORF">JOC49_002339</name>
</gene>
<evidence type="ECO:0000259" key="10">
    <source>
        <dbReference type="PROSITE" id="PS50110"/>
    </source>
</evidence>
<keyword evidence="13" id="KW-1185">Reference proteome</keyword>
<dbReference type="InterPro" id="IPR011006">
    <property type="entry name" value="CheY-like_superfamily"/>
</dbReference>
<reference evidence="12 13" key="1">
    <citation type="submission" date="2021-01" db="EMBL/GenBank/DDBJ databases">
        <title>Genomic Encyclopedia of Type Strains, Phase IV (KMG-IV): sequencing the most valuable type-strain genomes for metagenomic binning, comparative biology and taxonomic classification.</title>
        <authorList>
            <person name="Goeker M."/>
        </authorList>
    </citation>
    <scope>NUCLEOTIDE SEQUENCE [LARGE SCALE GENOMIC DNA]</scope>
    <source>
        <strain evidence="12 13">DSM 24436</strain>
    </source>
</reference>
<dbReference type="CDD" id="cd17574">
    <property type="entry name" value="REC_OmpR"/>
    <property type="match status" value="1"/>
</dbReference>
<dbReference type="Pfam" id="PF00072">
    <property type="entry name" value="Response_reg"/>
    <property type="match status" value="1"/>
</dbReference>
<dbReference type="GO" id="GO:0003677">
    <property type="term" value="F:DNA binding"/>
    <property type="evidence" value="ECO:0007669"/>
    <property type="project" value="UniProtKB-KW"/>
</dbReference>
<dbReference type="PROSITE" id="PS51755">
    <property type="entry name" value="OMPR_PHOB"/>
    <property type="match status" value="1"/>
</dbReference>
<protein>
    <recommendedName>
        <fullName evidence="1">Stage 0 sporulation protein A homolog</fullName>
    </recommendedName>
</protein>
<dbReference type="InterPro" id="IPR039420">
    <property type="entry name" value="WalR-like"/>
</dbReference>
<dbReference type="Gene3D" id="1.10.10.10">
    <property type="entry name" value="Winged helix-like DNA-binding domain superfamily/Winged helix DNA-binding domain"/>
    <property type="match status" value="1"/>
</dbReference>
<evidence type="ECO:0000256" key="6">
    <source>
        <dbReference type="ARBA" id="ARBA00023163"/>
    </source>
</evidence>
<accession>A0ABS2MTN9</accession>
<evidence type="ECO:0000313" key="13">
    <source>
        <dbReference type="Proteomes" id="UP000767854"/>
    </source>
</evidence>
<feature type="domain" description="Response regulatory" evidence="10">
    <location>
        <begin position="4"/>
        <end position="117"/>
    </location>
</feature>
<sequence>MSYKILLVEDEAQIASIVLKYLDQESYTCVWAKNGFEALEKLDDEIYHLVILDVMMPGIDGFEVLKELRELSDTPVIMLTAKNQEMDRIKGFDLGADDYVSKPFSPRELVRRIKALFKRVYGENEDAYLSVGDLKLYTQSMRLFKEDVEIPITGTEFRLLLTFMKHKNAVLSRDQLIQLSFGTSYDGYDRNIDSHIKRLRQKIETSPKNPKYLVTKYGAGYIFGGDL</sequence>
<feature type="modified residue" description="4-aspartylphosphate" evidence="8">
    <location>
        <position position="53"/>
    </location>
</feature>
<proteinExistence type="predicted"/>